<evidence type="ECO:0000313" key="2">
    <source>
        <dbReference type="Proteomes" id="UP001142489"/>
    </source>
</evidence>
<feature type="non-terminal residue" evidence="1">
    <location>
        <position position="1"/>
    </location>
</feature>
<dbReference type="EMBL" id="JAPFRF010000001">
    <property type="protein sequence ID" value="KAJ7344908.1"/>
    <property type="molecule type" value="Genomic_DNA"/>
</dbReference>
<sequence>GSYRVEGSTRDRWYQFERIARLATAGHPPDVMLVHLGGNDIGCQTGKSLAQDIVHDLTAWKEDAPEAKLVWSTIIPRCQWKARCAAQLMNKVHREINRDVCRAMVHGLGTVVGHPRIPAASAELYRDNGVHLSDRGMEIFLTDLKRGLLEVLSG</sequence>
<comment type="caution">
    <text evidence="1">The sequence shown here is derived from an EMBL/GenBank/DDBJ whole genome shotgun (WGS) entry which is preliminary data.</text>
</comment>
<name>A0A9Q0YAH6_9SAUR</name>
<proteinExistence type="predicted"/>
<dbReference type="OrthoDB" id="9909727at2759"/>
<reference evidence="1" key="1">
    <citation type="journal article" date="2023" name="DNA Res.">
        <title>Chromosome-level genome assembly of Phrynocephalus forsythii using third-generation DNA sequencing and Hi-C analysis.</title>
        <authorList>
            <person name="Qi Y."/>
            <person name="Zhao W."/>
            <person name="Zhao Y."/>
            <person name="Niu C."/>
            <person name="Cao S."/>
            <person name="Zhang Y."/>
        </authorList>
    </citation>
    <scope>NUCLEOTIDE SEQUENCE</scope>
    <source>
        <tissue evidence="1">Muscle</tissue>
    </source>
</reference>
<evidence type="ECO:0000313" key="1">
    <source>
        <dbReference type="EMBL" id="KAJ7344908.1"/>
    </source>
</evidence>
<dbReference type="Proteomes" id="UP001142489">
    <property type="component" value="Unassembled WGS sequence"/>
</dbReference>
<organism evidence="1 2">
    <name type="scientific">Phrynocephalus forsythii</name>
    <dbReference type="NCBI Taxonomy" id="171643"/>
    <lineage>
        <taxon>Eukaryota</taxon>
        <taxon>Metazoa</taxon>
        <taxon>Chordata</taxon>
        <taxon>Craniata</taxon>
        <taxon>Vertebrata</taxon>
        <taxon>Euteleostomi</taxon>
        <taxon>Lepidosauria</taxon>
        <taxon>Squamata</taxon>
        <taxon>Bifurcata</taxon>
        <taxon>Unidentata</taxon>
        <taxon>Episquamata</taxon>
        <taxon>Toxicofera</taxon>
        <taxon>Iguania</taxon>
        <taxon>Acrodonta</taxon>
        <taxon>Agamidae</taxon>
        <taxon>Agaminae</taxon>
        <taxon>Phrynocephalus</taxon>
    </lineage>
</organism>
<dbReference type="Gene3D" id="3.40.50.1110">
    <property type="entry name" value="SGNH hydrolase"/>
    <property type="match status" value="1"/>
</dbReference>
<dbReference type="SUPFAM" id="SSF52266">
    <property type="entry name" value="SGNH hydrolase"/>
    <property type="match status" value="1"/>
</dbReference>
<dbReference type="CDD" id="cd00229">
    <property type="entry name" value="SGNH_hydrolase"/>
    <property type="match status" value="1"/>
</dbReference>
<keyword evidence="2" id="KW-1185">Reference proteome</keyword>
<protein>
    <recommendedName>
        <fullName evidence="3">SGNH hydrolase-type esterase domain-containing protein</fullName>
    </recommendedName>
</protein>
<gene>
    <name evidence="1" type="ORF">JRQ81_000858</name>
</gene>
<dbReference type="InterPro" id="IPR036514">
    <property type="entry name" value="SGNH_hydro_sf"/>
</dbReference>
<accession>A0A9Q0YAH6</accession>
<evidence type="ECO:0008006" key="3">
    <source>
        <dbReference type="Google" id="ProtNLM"/>
    </source>
</evidence>
<dbReference type="AlphaFoldDB" id="A0A9Q0YAH6"/>